<dbReference type="AlphaFoldDB" id="A0A232EE20"/>
<name>A0A232EE20_9HYME</name>
<reference evidence="2 3" key="1">
    <citation type="journal article" date="2017" name="Curr. Biol.">
        <title>The Evolution of Venom by Co-option of Single-Copy Genes.</title>
        <authorList>
            <person name="Martinson E.O."/>
            <person name="Mrinalini"/>
            <person name="Kelkar Y.D."/>
            <person name="Chang C.H."/>
            <person name="Werren J.H."/>
        </authorList>
    </citation>
    <scope>NUCLEOTIDE SEQUENCE [LARGE SCALE GENOMIC DNA]</scope>
    <source>
        <strain evidence="2 3">Alberta</strain>
        <tissue evidence="2">Whole body</tissue>
    </source>
</reference>
<dbReference type="EMBL" id="NNAY01005654">
    <property type="protein sequence ID" value="OXU16600.1"/>
    <property type="molecule type" value="Genomic_DNA"/>
</dbReference>
<dbReference type="Proteomes" id="UP000215335">
    <property type="component" value="Unassembled WGS sequence"/>
</dbReference>
<keyword evidence="3" id="KW-1185">Reference proteome</keyword>
<protein>
    <submittedName>
        <fullName evidence="2">Uncharacterized protein</fullName>
    </submittedName>
</protein>
<organism evidence="2 3">
    <name type="scientific">Trichomalopsis sarcophagae</name>
    <dbReference type="NCBI Taxonomy" id="543379"/>
    <lineage>
        <taxon>Eukaryota</taxon>
        <taxon>Metazoa</taxon>
        <taxon>Ecdysozoa</taxon>
        <taxon>Arthropoda</taxon>
        <taxon>Hexapoda</taxon>
        <taxon>Insecta</taxon>
        <taxon>Pterygota</taxon>
        <taxon>Neoptera</taxon>
        <taxon>Endopterygota</taxon>
        <taxon>Hymenoptera</taxon>
        <taxon>Apocrita</taxon>
        <taxon>Proctotrupomorpha</taxon>
        <taxon>Chalcidoidea</taxon>
        <taxon>Pteromalidae</taxon>
        <taxon>Pteromalinae</taxon>
        <taxon>Trichomalopsis</taxon>
    </lineage>
</organism>
<comment type="caution">
    <text evidence="2">The sequence shown here is derived from an EMBL/GenBank/DDBJ whole genome shotgun (WGS) entry which is preliminary data.</text>
</comment>
<feature type="compositionally biased region" description="Low complexity" evidence="1">
    <location>
        <begin position="137"/>
        <end position="156"/>
    </location>
</feature>
<evidence type="ECO:0000313" key="3">
    <source>
        <dbReference type="Proteomes" id="UP000215335"/>
    </source>
</evidence>
<feature type="region of interest" description="Disordered" evidence="1">
    <location>
        <begin position="89"/>
        <end position="156"/>
    </location>
</feature>
<gene>
    <name evidence="2" type="ORF">TSAR_010899</name>
</gene>
<feature type="region of interest" description="Disordered" evidence="1">
    <location>
        <begin position="63"/>
        <end position="82"/>
    </location>
</feature>
<proteinExistence type="predicted"/>
<sequence>MSPGPWRQSIHCRHCHHWLLCSNYTKGSGQEALRPTLSAERGQALHPARHLQLSRILQQVHFPGPAVQRSRGQAPGDQAPPRARVLARAPVASHRVASHATVAKTEKPSSCGLLSLKRQSSSSGMQPPITQKNSNTQQQQQEQQPRRQQQQQPQQQ</sequence>
<accession>A0A232EE20</accession>
<evidence type="ECO:0000256" key="1">
    <source>
        <dbReference type="SAM" id="MobiDB-lite"/>
    </source>
</evidence>
<evidence type="ECO:0000313" key="2">
    <source>
        <dbReference type="EMBL" id="OXU16600.1"/>
    </source>
</evidence>
<feature type="compositionally biased region" description="Polar residues" evidence="1">
    <location>
        <begin position="117"/>
        <end position="136"/>
    </location>
</feature>